<evidence type="ECO:0000256" key="1">
    <source>
        <dbReference type="SAM" id="MobiDB-lite"/>
    </source>
</evidence>
<gene>
    <name evidence="2" type="ORF">ERJ67_10980</name>
</gene>
<feature type="region of interest" description="Disordered" evidence="1">
    <location>
        <begin position="1"/>
        <end position="34"/>
    </location>
</feature>
<protein>
    <submittedName>
        <fullName evidence="2">Uncharacterized protein</fullName>
    </submittedName>
</protein>
<comment type="caution">
    <text evidence="2">The sequence shown here is derived from an EMBL/GenBank/DDBJ whole genome shotgun (WGS) entry which is preliminary data.</text>
</comment>
<dbReference type="Proteomes" id="UP000317990">
    <property type="component" value="Unassembled WGS sequence"/>
</dbReference>
<sequence>MNQPSPPGENVAPLPPFRSATEFPRSPRPDKAHSLYPECLQALSDANEARRILRARKDQQKDVIVQMRTAIKQFEDDIALESKTRIQLHSINKQLFHALQEMEDIANDMTQVVDEAHRIKRTGLRRLIEKLKEIVRHWRAFKQRQTAALANRGEPGSEVASDD</sequence>
<evidence type="ECO:0000313" key="3">
    <source>
        <dbReference type="Proteomes" id="UP000317990"/>
    </source>
</evidence>
<reference evidence="2 3" key="1">
    <citation type="journal article" date="2019" name="mSystems">
        <title>Life at home and on the roam: Genomic adaptions reflect the dual lifestyle of an intracellular, facultative symbiont.</title>
        <authorList>
            <person name="Burgsdorf I."/>
        </authorList>
    </citation>
    <scope>NUCLEOTIDE SEQUENCE [LARGE SCALE GENOMIC DNA]</scope>
    <source>
        <strain evidence="2">277cV</strain>
    </source>
</reference>
<proteinExistence type="predicted"/>
<dbReference type="EMBL" id="SRMO01000087">
    <property type="protein sequence ID" value="TGG90556.1"/>
    <property type="molecule type" value="Genomic_DNA"/>
</dbReference>
<organism evidence="2 3">
    <name type="scientific">Aphanocapsa feldmannii 277cV</name>
    <dbReference type="NCBI Taxonomy" id="2507553"/>
    <lineage>
        <taxon>Bacteria</taxon>
        <taxon>Bacillati</taxon>
        <taxon>Cyanobacteriota</taxon>
        <taxon>Cyanophyceae</taxon>
        <taxon>Oscillatoriophycideae</taxon>
        <taxon>Chroococcales</taxon>
        <taxon>Microcystaceae</taxon>
        <taxon>Aphanocapsa</taxon>
    </lineage>
</organism>
<name>A0A524RL21_9CHRO</name>
<accession>A0A524RL21</accession>
<dbReference type="AlphaFoldDB" id="A0A524RL21"/>
<evidence type="ECO:0000313" key="2">
    <source>
        <dbReference type="EMBL" id="TGG90556.1"/>
    </source>
</evidence>